<sequence length="175" mass="19407">MVAVPDGEEWIFLPTQSSGAVLLAATMTVTRGAQHLYRAVKLPATKELDTWMPVGKDMEVLAMNGKLKPGKLCSLLKMLGGVETPLEDKEDVHTESDDKEVKKRMIELLRAYRKVLTSDGGCPPMTTLDAQHHMDRGDHNDQAQRQAQTEDAITEGRCYRWPSSKKATVRGAFPS</sequence>
<gene>
    <name evidence="2" type="ORF">PF008_g7131</name>
</gene>
<accession>A0A6G0S3I3</accession>
<comment type="caution">
    <text evidence="2">The sequence shown here is derived from an EMBL/GenBank/DDBJ whole genome shotgun (WGS) entry which is preliminary data.</text>
</comment>
<evidence type="ECO:0000313" key="2">
    <source>
        <dbReference type="EMBL" id="KAE9348900.1"/>
    </source>
</evidence>
<reference evidence="2 3" key="1">
    <citation type="submission" date="2018-09" db="EMBL/GenBank/DDBJ databases">
        <title>Genomic investigation of the strawberry pathogen Phytophthora fragariae indicates pathogenicity is determined by transcriptional variation in three key races.</title>
        <authorList>
            <person name="Adams T.M."/>
            <person name="Armitage A.D."/>
            <person name="Sobczyk M.K."/>
            <person name="Bates H.J."/>
            <person name="Dunwell J.M."/>
            <person name="Nellist C.F."/>
            <person name="Harrison R.J."/>
        </authorList>
    </citation>
    <scope>NUCLEOTIDE SEQUENCE [LARGE SCALE GENOMIC DNA]</scope>
    <source>
        <strain evidence="2 3">NOV-77</strain>
    </source>
</reference>
<dbReference type="EMBL" id="QXFY01000296">
    <property type="protein sequence ID" value="KAE9348900.1"/>
    <property type="molecule type" value="Genomic_DNA"/>
</dbReference>
<feature type="compositionally biased region" description="Basic and acidic residues" evidence="1">
    <location>
        <begin position="132"/>
        <end position="142"/>
    </location>
</feature>
<feature type="region of interest" description="Disordered" evidence="1">
    <location>
        <begin position="132"/>
        <end position="154"/>
    </location>
</feature>
<proteinExistence type="predicted"/>
<protein>
    <submittedName>
        <fullName evidence="2">Uncharacterized protein</fullName>
    </submittedName>
</protein>
<organism evidence="2 3">
    <name type="scientific">Phytophthora fragariae</name>
    <dbReference type="NCBI Taxonomy" id="53985"/>
    <lineage>
        <taxon>Eukaryota</taxon>
        <taxon>Sar</taxon>
        <taxon>Stramenopiles</taxon>
        <taxon>Oomycota</taxon>
        <taxon>Peronosporomycetes</taxon>
        <taxon>Peronosporales</taxon>
        <taxon>Peronosporaceae</taxon>
        <taxon>Phytophthora</taxon>
    </lineage>
</organism>
<name>A0A6G0S3I3_9STRA</name>
<dbReference type="Proteomes" id="UP000486351">
    <property type="component" value="Unassembled WGS sequence"/>
</dbReference>
<dbReference type="AlphaFoldDB" id="A0A6G0S3I3"/>
<evidence type="ECO:0000313" key="3">
    <source>
        <dbReference type="Proteomes" id="UP000486351"/>
    </source>
</evidence>
<evidence type="ECO:0000256" key="1">
    <source>
        <dbReference type="SAM" id="MobiDB-lite"/>
    </source>
</evidence>